<name>A0A2S4KW13_9HYPO</name>
<reference evidence="1 2" key="1">
    <citation type="submission" date="2018-01" db="EMBL/GenBank/DDBJ databases">
        <title>Harnessing the power of phylogenomics to disentangle the directionality and signatures of interkingdom host jumping in the parasitic fungal genus Tolypocladium.</title>
        <authorList>
            <person name="Quandt C.A."/>
            <person name="Patterson W."/>
            <person name="Spatafora J.W."/>
        </authorList>
    </citation>
    <scope>NUCLEOTIDE SEQUENCE [LARGE SCALE GENOMIC DNA]</scope>
    <source>
        <strain evidence="1 2">NRBC 100945</strain>
    </source>
</reference>
<dbReference type="AlphaFoldDB" id="A0A2S4KW13"/>
<protein>
    <submittedName>
        <fullName evidence="1">Serine/threonine-protein kinase Sgk2</fullName>
    </submittedName>
</protein>
<keyword evidence="1" id="KW-0418">Kinase</keyword>
<evidence type="ECO:0000313" key="2">
    <source>
        <dbReference type="Proteomes" id="UP000237481"/>
    </source>
</evidence>
<sequence length="213" mass="24765">MPSSASASIISCKGRSSSASIKRLSSKTNAALPLSKRPYLVSLVKASVEGLLNWEYQRVIIYDYRKPINKASSRVALLTTLESYIKASFLNRPGPLLYESNEKVPREQKEWLAREPNERARVVDRFNKWNYVDVEELAELKSGLVGNERHFLNRIGKSFTLYFEPLAQWVNRLRRLRRLLFPGDKPWQGREDPELYARVRRILRDAQRDPKVM</sequence>
<dbReference type="STRING" id="94208.A0A2S4KW13"/>
<accession>A0A2S4KW13</accession>
<dbReference type="OrthoDB" id="5584477at2759"/>
<dbReference type="EMBL" id="PKSG01000528">
    <property type="protein sequence ID" value="POR34363.1"/>
    <property type="molecule type" value="Genomic_DNA"/>
</dbReference>
<evidence type="ECO:0000313" key="1">
    <source>
        <dbReference type="EMBL" id="POR34363.1"/>
    </source>
</evidence>
<proteinExistence type="predicted"/>
<organism evidence="1 2">
    <name type="scientific">Tolypocladium paradoxum</name>
    <dbReference type="NCBI Taxonomy" id="94208"/>
    <lineage>
        <taxon>Eukaryota</taxon>
        <taxon>Fungi</taxon>
        <taxon>Dikarya</taxon>
        <taxon>Ascomycota</taxon>
        <taxon>Pezizomycotina</taxon>
        <taxon>Sordariomycetes</taxon>
        <taxon>Hypocreomycetidae</taxon>
        <taxon>Hypocreales</taxon>
        <taxon>Ophiocordycipitaceae</taxon>
        <taxon>Tolypocladium</taxon>
    </lineage>
</organism>
<keyword evidence="2" id="KW-1185">Reference proteome</keyword>
<comment type="caution">
    <text evidence="1">The sequence shown here is derived from an EMBL/GenBank/DDBJ whole genome shotgun (WGS) entry which is preliminary data.</text>
</comment>
<gene>
    <name evidence="1" type="ORF">TPAR_05428</name>
</gene>
<dbReference type="Proteomes" id="UP000237481">
    <property type="component" value="Unassembled WGS sequence"/>
</dbReference>
<dbReference type="GO" id="GO:0016301">
    <property type="term" value="F:kinase activity"/>
    <property type="evidence" value="ECO:0007669"/>
    <property type="project" value="UniProtKB-KW"/>
</dbReference>
<keyword evidence="1" id="KW-0808">Transferase</keyword>